<dbReference type="OrthoDB" id="20924at10239"/>
<evidence type="ECO:0000313" key="2">
    <source>
        <dbReference type="Proteomes" id="UP000202923"/>
    </source>
</evidence>
<dbReference type="KEGG" id="vg:29061881"/>
<dbReference type="RefSeq" id="YP_009278642.1">
    <property type="nucleotide sequence ID" value="NC_031010.1"/>
</dbReference>
<proteinExistence type="predicted"/>
<name>A0A1B2IDQ7_9CAUD</name>
<organism evidence="1 2">
    <name type="scientific">Erwinia phage vB_EamM_Kwan</name>
    <dbReference type="NCBI Taxonomy" id="1883374"/>
    <lineage>
        <taxon>Viruses</taxon>
        <taxon>Duplodnaviria</taxon>
        <taxon>Heunggongvirae</taxon>
        <taxon>Uroviricota</taxon>
        <taxon>Caudoviricetes</taxon>
        <taxon>Chimalliviridae</taxon>
        <taxon>Wellingtonvirus</taxon>
        <taxon>Wellingtonvirus wellington</taxon>
    </lineage>
</organism>
<accession>A0A1B2IDQ7</accession>
<dbReference type="GeneID" id="29061881"/>
<reference evidence="1 2" key="1">
    <citation type="submission" date="2016-06" db="EMBL/GenBank/DDBJ databases">
        <authorList>
            <person name="Kjaerup R.B."/>
            <person name="Dalgaard T.S."/>
            <person name="Juul-Madsen H.R."/>
        </authorList>
    </citation>
    <scope>NUCLEOTIDE SEQUENCE [LARGE SCALE GENOMIC DNA]</scope>
</reference>
<gene>
    <name evidence="1" type="ORF">KWAN_37</name>
</gene>
<sequence length="124" mass="13756">MGKAVGTLSVRGWAKTPEDMIRELMNHYTEAGASQSVIYRGKIKSLAYTKAMLAQSPDAMAEQVKQDLTDLYGVYFDSVECNVDVTYEPDSDVRFNLNIQLSVVYNGVRMDAVNYVETVDGESA</sequence>
<protein>
    <submittedName>
        <fullName evidence="1">Uncharacterized protein</fullName>
    </submittedName>
</protein>
<evidence type="ECO:0000313" key="1">
    <source>
        <dbReference type="EMBL" id="ANZ49389.1"/>
    </source>
</evidence>
<dbReference type="EMBL" id="KX397369">
    <property type="protein sequence ID" value="ANZ49389.1"/>
    <property type="molecule type" value="Genomic_DNA"/>
</dbReference>
<dbReference type="Proteomes" id="UP000202923">
    <property type="component" value="Genome"/>
</dbReference>